<dbReference type="InParanoid" id="A0A409YUL3"/>
<protein>
    <submittedName>
        <fullName evidence="1">Uncharacterized protein</fullName>
    </submittedName>
</protein>
<evidence type="ECO:0000313" key="2">
    <source>
        <dbReference type="Proteomes" id="UP000284706"/>
    </source>
</evidence>
<dbReference type="Gene3D" id="1.20.1280.50">
    <property type="match status" value="1"/>
</dbReference>
<reference evidence="1 2" key="1">
    <citation type="journal article" date="2018" name="Evol. Lett.">
        <title>Horizontal gene cluster transfer increased hallucinogenic mushroom diversity.</title>
        <authorList>
            <person name="Reynolds H.T."/>
            <person name="Vijayakumar V."/>
            <person name="Gluck-Thaler E."/>
            <person name="Korotkin H.B."/>
            <person name="Matheny P.B."/>
            <person name="Slot J.C."/>
        </authorList>
    </citation>
    <scope>NUCLEOTIDE SEQUENCE [LARGE SCALE GENOMIC DNA]</scope>
    <source>
        <strain evidence="1 2">SRW20</strain>
    </source>
</reference>
<keyword evidence="2" id="KW-1185">Reference proteome</keyword>
<dbReference type="Proteomes" id="UP000284706">
    <property type="component" value="Unassembled WGS sequence"/>
</dbReference>
<proteinExistence type="predicted"/>
<dbReference type="OrthoDB" id="2934649at2759"/>
<dbReference type="AlphaFoldDB" id="A0A409YUL3"/>
<dbReference type="SUPFAM" id="SSF81383">
    <property type="entry name" value="F-box domain"/>
    <property type="match status" value="1"/>
</dbReference>
<accession>A0A409YUL3</accession>
<evidence type="ECO:0000313" key="1">
    <source>
        <dbReference type="EMBL" id="PPR06706.1"/>
    </source>
</evidence>
<comment type="caution">
    <text evidence="1">The sequence shown here is derived from an EMBL/GenBank/DDBJ whole genome shotgun (WGS) entry which is preliminary data.</text>
</comment>
<sequence length="534" mass="60927">MAFKSQSPASKPEDLSYKRALKVVNDSAAVVSIADLSDDLLWNIFMKNNRRTSDVDWKNSPLATAWSCAHVCRRWREIIINSPSLWAAIIDLNAMSRFKAEWQDEIRHRTGQALLAIRGYFIYYGNTGQNLLLPFLRCDWTRIESLSLAILRARSVLCPEEDWLCLFRSAPRLRRCVIQLDEDIYDPALHNPNCKLFNDDAPLLETLQYSHLSFIISPDASWLCGIRNLDISHVSSMSTNHLLQVLEKMPCLEYLRLMKVLSSHSRTWPQLSIHLPKLDEIELVCHPCAWAVFLTQIMPKATCKLHLLAASESAPINEEDMALLKQVLSRYSESYFNHQLTTSFSIKLNDDFINISSWLSGSMSVQMPDFQVQIDSETMGQPLSLISLVDAFAGCNLHSVSSLEVIHHSDHGLGWDIHLSVLLSKFTNIETIVAGLDNITTLQHLQCINWVSFPHLKTIRIVPTDWLFFAQQPLTRGICQNILAFVESLRIYRAPVEVLDLTGWNEIVGLELFDHFEDLKVIHSTQNGTLPFVW</sequence>
<dbReference type="EMBL" id="NHYE01000255">
    <property type="protein sequence ID" value="PPR06706.1"/>
    <property type="molecule type" value="Genomic_DNA"/>
</dbReference>
<gene>
    <name evidence="1" type="ORF">CVT26_001372</name>
</gene>
<dbReference type="InterPro" id="IPR036047">
    <property type="entry name" value="F-box-like_dom_sf"/>
</dbReference>
<name>A0A409YUL3_9AGAR</name>
<organism evidence="1 2">
    <name type="scientific">Gymnopilus dilepis</name>
    <dbReference type="NCBI Taxonomy" id="231916"/>
    <lineage>
        <taxon>Eukaryota</taxon>
        <taxon>Fungi</taxon>
        <taxon>Dikarya</taxon>
        <taxon>Basidiomycota</taxon>
        <taxon>Agaricomycotina</taxon>
        <taxon>Agaricomycetes</taxon>
        <taxon>Agaricomycetidae</taxon>
        <taxon>Agaricales</taxon>
        <taxon>Agaricineae</taxon>
        <taxon>Hymenogastraceae</taxon>
        <taxon>Gymnopilus</taxon>
    </lineage>
</organism>